<dbReference type="GO" id="GO:0000703">
    <property type="term" value="F:oxidized pyrimidine nucleobase lesion DNA N-glycosylase activity"/>
    <property type="evidence" value="ECO:0007669"/>
    <property type="project" value="TreeGrafter"/>
</dbReference>
<evidence type="ECO:0000256" key="9">
    <source>
        <dbReference type="ARBA" id="ARBA00023204"/>
    </source>
</evidence>
<dbReference type="AlphaFoldDB" id="A0A0D4BXX2"/>
<evidence type="ECO:0000256" key="6">
    <source>
        <dbReference type="ARBA" id="ARBA00022801"/>
    </source>
</evidence>
<dbReference type="PANTHER" id="PTHR42697">
    <property type="entry name" value="ENDONUCLEASE 8"/>
    <property type="match status" value="1"/>
</dbReference>
<dbReference type="InterPro" id="IPR015886">
    <property type="entry name" value="H2TH_FPG"/>
</dbReference>
<evidence type="ECO:0000313" key="17">
    <source>
        <dbReference type="Proteomes" id="UP000061839"/>
    </source>
</evidence>
<dbReference type="GO" id="GO:0006284">
    <property type="term" value="P:base-excision repair"/>
    <property type="evidence" value="ECO:0007669"/>
    <property type="project" value="InterPro"/>
</dbReference>
<keyword evidence="4" id="KW-0227">DNA damage</keyword>
<keyword evidence="7" id="KW-0862">Zinc</keyword>
<comment type="similarity">
    <text evidence="1">Belongs to the FPG family.</text>
</comment>
<dbReference type="Proteomes" id="UP000061839">
    <property type="component" value="Chromosome"/>
</dbReference>
<keyword evidence="8" id="KW-0238">DNA-binding</keyword>
<evidence type="ECO:0000256" key="11">
    <source>
        <dbReference type="ARBA" id="ARBA00023268"/>
    </source>
</evidence>
<proteinExistence type="inferred from homology"/>
<keyword evidence="10" id="KW-0456">Lyase</keyword>
<keyword evidence="9" id="KW-0234">DNA repair</keyword>
<evidence type="ECO:0000256" key="8">
    <source>
        <dbReference type="ARBA" id="ARBA00023125"/>
    </source>
</evidence>
<dbReference type="PATRIC" id="fig|1618207.4.peg.1174"/>
<keyword evidence="12" id="KW-0326">Glycosidase</keyword>
<feature type="domain" description="Formamidopyrimidine-DNA glycosylase catalytic" evidence="15">
    <location>
        <begin position="2"/>
        <end position="89"/>
    </location>
</feature>
<dbReference type="RefSeq" id="WP_045074287.1">
    <property type="nucleotide sequence ID" value="NZ_CP011005.1"/>
</dbReference>
<keyword evidence="17" id="KW-1185">Reference proteome</keyword>
<dbReference type="SMART" id="SM01232">
    <property type="entry name" value="H2TH"/>
    <property type="match status" value="1"/>
</dbReference>
<evidence type="ECO:0000256" key="10">
    <source>
        <dbReference type="ARBA" id="ARBA00023239"/>
    </source>
</evidence>
<dbReference type="Gene3D" id="1.10.8.50">
    <property type="match status" value="1"/>
</dbReference>
<name>A0A0D4BXX2_9MICC</name>
<organism evidence="16 17">
    <name type="scientific">Psychromicrobium lacuslunae</name>
    <dbReference type="NCBI Taxonomy" id="1618207"/>
    <lineage>
        <taxon>Bacteria</taxon>
        <taxon>Bacillati</taxon>
        <taxon>Actinomycetota</taxon>
        <taxon>Actinomycetes</taxon>
        <taxon>Micrococcales</taxon>
        <taxon>Micrococcaceae</taxon>
        <taxon>Psychromicrobium</taxon>
    </lineage>
</organism>
<keyword evidence="3" id="KW-0479">Metal-binding</keyword>
<evidence type="ECO:0000313" key="16">
    <source>
        <dbReference type="EMBL" id="AJT41149.1"/>
    </source>
</evidence>
<dbReference type="EMBL" id="CP011005">
    <property type="protein sequence ID" value="AJT41149.1"/>
    <property type="molecule type" value="Genomic_DNA"/>
</dbReference>
<dbReference type="InterPro" id="IPR012319">
    <property type="entry name" value="FPG_cat"/>
</dbReference>
<dbReference type="InterPro" id="IPR010979">
    <property type="entry name" value="Ribosomal_uS13-like_H2TH"/>
</dbReference>
<protein>
    <recommendedName>
        <fullName evidence="2">DNA-(apurinic or apyrimidinic site) lyase</fullName>
        <ecNumber evidence="2">4.2.99.18</ecNumber>
    </recommendedName>
</protein>
<evidence type="ECO:0000256" key="7">
    <source>
        <dbReference type="ARBA" id="ARBA00022833"/>
    </source>
</evidence>
<dbReference type="HOGENOM" id="CLU_038423_2_1_11"/>
<evidence type="ECO:0000256" key="13">
    <source>
        <dbReference type="PROSITE-ProRule" id="PRU00391"/>
    </source>
</evidence>
<dbReference type="Gene3D" id="3.20.190.10">
    <property type="entry name" value="MutM-like, N-terminal"/>
    <property type="match status" value="1"/>
</dbReference>
<evidence type="ECO:0000259" key="14">
    <source>
        <dbReference type="PROSITE" id="PS51066"/>
    </source>
</evidence>
<evidence type="ECO:0000256" key="4">
    <source>
        <dbReference type="ARBA" id="ARBA00022763"/>
    </source>
</evidence>
<evidence type="ECO:0000256" key="12">
    <source>
        <dbReference type="ARBA" id="ARBA00023295"/>
    </source>
</evidence>
<evidence type="ECO:0000256" key="5">
    <source>
        <dbReference type="ARBA" id="ARBA00022771"/>
    </source>
</evidence>
<keyword evidence="6" id="KW-0378">Hydrolase</keyword>
<dbReference type="SUPFAM" id="SSF81624">
    <property type="entry name" value="N-terminal domain of MutM-like DNA repair proteins"/>
    <property type="match status" value="1"/>
</dbReference>
<accession>A0A0D4BXX2</accession>
<dbReference type="KEGG" id="ari:UM93_05790"/>
<evidence type="ECO:0000256" key="2">
    <source>
        <dbReference type="ARBA" id="ARBA00012720"/>
    </source>
</evidence>
<evidence type="ECO:0000256" key="3">
    <source>
        <dbReference type="ARBA" id="ARBA00022723"/>
    </source>
</evidence>
<keyword evidence="5 13" id="KW-0863">Zinc-finger</keyword>
<dbReference type="InterPro" id="IPR000214">
    <property type="entry name" value="Znf_DNA_glyclase/AP_lyase"/>
</dbReference>
<gene>
    <name evidence="16" type="ORF">UM93_05790</name>
</gene>
<dbReference type="GO" id="GO:0008270">
    <property type="term" value="F:zinc ion binding"/>
    <property type="evidence" value="ECO:0007669"/>
    <property type="project" value="UniProtKB-KW"/>
</dbReference>
<sequence>MPEGHTIHRLARQFNDVFSGQPVLASSPQGRFSSGAEKIDGRLLVSAHAHGKQLFISFDHELTLRVHLGLYGAWDFGGDESFRGASSIGAPRRIGERELAASDEGYCGPPAPVGAVRLRLQTEHGWADLRGPSACELLTEQELVAQIAKLGPDPLRDAADAGQQFGRNVLAKKSASAIAGLLMDQSVVAGIGNIYRAELLFRNGIDPWQPGSSLQPGQVAALWADAVLLLARGVQAGKIITTERAEQRSSGALNYVYQRQGERCLHCPQTVLMTELAGRKLYYCPGCQQPGNS</sequence>
<keyword evidence="11" id="KW-0511">Multifunctional enzyme</keyword>
<dbReference type="SUPFAM" id="SSF57716">
    <property type="entry name" value="Glucocorticoid receptor-like (DNA-binding domain)"/>
    <property type="match status" value="1"/>
</dbReference>
<dbReference type="PROSITE" id="PS51068">
    <property type="entry name" value="FPG_CAT"/>
    <property type="match status" value="1"/>
</dbReference>
<dbReference type="EC" id="4.2.99.18" evidence="2"/>
<dbReference type="OrthoDB" id="9800855at2"/>
<dbReference type="GO" id="GO:0140078">
    <property type="term" value="F:class I DNA-(apurinic or apyrimidinic site) endonuclease activity"/>
    <property type="evidence" value="ECO:0007669"/>
    <property type="project" value="UniProtKB-EC"/>
</dbReference>
<dbReference type="Pfam" id="PF01149">
    <property type="entry name" value="Fapy_DNA_glyco"/>
    <property type="match status" value="1"/>
</dbReference>
<evidence type="ECO:0000256" key="1">
    <source>
        <dbReference type="ARBA" id="ARBA00009409"/>
    </source>
</evidence>
<dbReference type="SUPFAM" id="SSF46946">
    <property type="entry name" value="S13-like H2TH domain"/>
    <property type="match status" value="1"/>
</dbReference>
<feature type="domain" description="FPG-type" evidence="14">
    <location>
        <begin position="255"/>
        <end position="289"/>
    </location>
</feature>
<dbReference type="PROSITE" id="PS51066">
    <property type="entry name" value="ZF_FPG_2"/>
    <property type="match status" value="1"/>
</dbReference>
<dbReference type="Pfam" id="PF06831">
    <property type="entry name" value="H2TH"/>
    <property type="match status" value="1"/>
</dbReference>
<reference evidence="16 17" key="1">
    <citation type="journal article" date="2015" name="Genome Announc.">
        <title>Complete Genome Sequencing of Protease-Producing Novel Arthrobacter sp. Strain IHBB 11108 Using PacBio Single-Molecule Real-Time Sequencing Technology.</title>
        <authorList>
            <person name="Kiran S."/>
            <person name="Swarnkar M.K."/>
            <person name="Pal M."/>
            <person name="Thakur R."/>
            <person name="Tewari R."/>
            <person name="Singh A.K."/>
            <person name="Gulati A."/>
        </authorList>
    </citation>
    <scope>NUCLEOTIDE SEQUENCE [LARGE SCALE GENOMIC DNA]</scope>
    <source>
        <strain evidence="16 17">IHBB 11108</strain>
    </source>
</reference>
<dbReference type="SMART" id="SM00898">
    <property type="entry name" value="Fapy_DNA_glyco"/>
    <property type="match status" value="1"/>
</dbReference>
<dbReference type="PANTHER" id="PTHR42697:SF1">
    <property type="entry name" value="ENDONUCLEASE 8"/>
    <property type="match status" value="1"/>
</dbReference>
<dbReference type="STRING" id="1618207.UM93_05790"/>
<dbReference type="InterPro" id="IPR035937">
    <property type="entry name" value="FPG_N"/>
</dbReference>
<evidence type="ECO:0000259" key="15">
    <source>
        <dbReference type="PROSITE" id="PS51068"/>
    </source>
</evidence>
<dbReference type="GO" id="GO:0003684">
    <property type="term" value="F:damaged DNA binding"/>
    <property type="evidence" value="ECO:0007669"/>
    <property type="project" value="InterPro"/>
</dbReference>
<dbReference type="CDD" id="cd08970">
    <property type="entry name" value="AcNei1_N"/>
    <property type="match status" value="1"/>
</dbReference>